<dbReference type="Proteomes" id="UP000255303">
    <property type="component" value="Unassembled WGS sequence"/>
</dbReference>
<dbReference type="EMBL" id="UGUV01000003">
    <property type="protein sequence ID" value="SUE72399.1"/>
    <property type="molecule type" value="Genomic_DNA"/>
</dbReference>
<dbReference type="AlphaFoldDB" id="A0A379PKE1"/>
<evidence type="ECO:0000313" key="1">
    <source>
        <dbReference type="EMBL" id="SUE72399.1"/>
    </source>
</evidence>
<organism evidence="1 2">
    <name type="scientific">Ectopseudomonas oleovorans</name>
    <name type="common">Pseudomonas oleovorans</name>
    <dbReference type="NCBI Taxonomy" id="301"/>
    <lineage>
        <taxon>Bacteria</taxon>
        <taxon>Pseudomonadati</taxon>
        <taxon>Pseudomonadota</taxon>
        <taxon>Gammaproteobacteria</taxon>
        <taxon>Pseudomonadales</taxon>
        <taxon>Pseudomonadaceae</taxon>
        <taxon>Ectopseudomonas</taxon>
    </lineage>
</organism>
<sequence length="87" mass="9262">MPDAISSLLEPYCNAPVECDGFTRIAHSVLAGAGIPHSCMQGQLVSASGNVELPIHFWIQLDDGRVIDYRARMWLGGGAGVPHVGCK</sequence>
<proteinExistence type="predicted"/>
<accession>A0A379PKE1</accession>
<reference evidence="1 2" key="1">
    <citation type="submission" date="2018-06" db="EMBL/GenBank/DDBJ databases">
        <authorList>
            <consortium name="Pathogen Informatics"/>
            <person name="Doyle S."/>
        </authorList>
    </citation>
    <scope>NUCLEOTIDE SEQUENCE [LARGE SCALE GENOMIC DNA]</scope>
    <source>
        <strain evidence="1 2">NCTC10692</strain>
    </source>
</reference>
<evidence type="ECO:0000313" key="2">
    <source>
        <dbReference type="Proteomes" id="UP000255303"/>
    </source>
</evidence>
<gene>
    <name evidence="1" type="ORF">NCTC10692_04554</name>
</gene>
<name>A0A379PKE1_ECTOL</name>
<protein>
    <submittedName>
        <fullName evidence="1">Uncharacterized protein</fullName>
    </submittedName>
</protein>